<name>A0AA41SCH2_PAPNU</name>
<dbReference type="Pfam" id="PF25105">
    <property type="entry name" value="DUF7813"/>
    <property type="match status" value="1"/>
</dbReference>
<reference evidence="3" key="1">
    <citation type="submission" date="2022-03" db="EMBL/GenBank/DDBJ databases">
        <title>A functionally conserved STORR gene fusion in Papaver species that diverged 16.8 million years ago.</title>
        <authorList>
            <person name="Catania T."/>
        </authorList>
    </citation>
    <scope>NUCLEOTIDE SEQUENCE</scope>
    <source>
        <strain evidence="3">S-191538</strain>
    </source>
</reference>
<feature type="region of interest" description="Disordered" evidence="1">
    <location>
        <begin position="77"/>
        <end position="112"/>
    </location>
</feature>
<feature type="compositionally biased region" description="Low complexity" evidence="1">
    <location>
        <begin position="80"/>
        <end position="109"/>
    </location>
</feature>
<evidence type="ECO:0000313" key="3">
    <source>
        <dbReference type="EMBL" id="MCL7032018.1"/>
    </source>
</evidence>
<feature type="transmembrane region" description="Helical" evidence="2">
    <location>
        <begin position="360"/>
        <end position="383"/>
    </location>
</feature>
<organism evidence="3 4">
    <name type="scientific">Papaver nudicaule</name>
    <name type="common">Iceland poppy</name>
    <dbReference type="NCBI Taxonomy" id="74823"/>
    <lineage>
        <taxon>Eukaryota</taxon>
        <taxon>Viridiplantae</taxon>
        <taxon>Streptophyta</taxon>
        <taxon>Embryophyta</taxon>
        <taxon>Tracheophyta</taxon>
        <taxon>Spermatophyta</taxon>
        <taxon>Magnoliopsida</taxon>
        <taxon>Ranunculales</taxon>
        <taxon>Papaveraceae</taxon>
        <taxon>Papaveroideae</taxon>
        <taxon>Papaver</taxon>
    </lineage>
</organism>
<evidence type="ECO:0000256" key="2">
    <source>
        <dbReference type="SAM" id="Phobius"/>
    </source>
</evidence>
<dbReference type="PANTHER" id="PTHR36353:SF1">
    <property type="entry name" value="TRANSMEMBRANE PROTEIN"/>
    <property type="match status" value="1"/>
</dbReference>
<sequence length="483" mass="54641">MNRAAGQPRLELRTTAQVIKQTSTSFCTSLYTFLFLSLLLFFFRTSVENGTLIITSFIDRDPSLKSLLSRIDLSGRNLKSSSNTEDSFSSSTSNSGTSTPGRSNNNFNRGGRRRRRPFLHLSRVGTLDDDFFSTDDDVENERGIFGFGKKGVVNVTTVNLNYLFRRKNDDDARNLGFVGRNDGVVLSEIVASGGFQFKDEGVGVKDGGESELGNEEEEEEGDFQFFMNGLELGRRDAAALFFLVSFLSVAYGWVILGYLVTNSCVIGVVFFVVVNNHLGKHGSFMKNIWGGSKLGVRRVSGFILMRWAVRDAMTQLLGLWFFSEIEDQHSFFKLFIRLKLMPFSVMSPWIVGYENQISGFLFTWFLLDVVIALVFAVDSWVAIMDIRMSGKEIVREGCYLVSTMMNQAIQLKCYEAILCGSFVRWVLVHTFGNIFASAFQSIVEVYFMVAWLIYYFAARCKDTNSDGRRFGRRDLEDYIDGLR</sequence>
<evidence type="ECO:0000256" key="1">
    <source>
        <dbReference type="SAM" id="MobiDB-lite"/>
    </source>
</evidence>
<feature type="transmembrane region" description="Helical" evidence="2">
    <location>
        <begin position="23"/>
        <end position="43"/>
    </location>
</feature>
<protein>
    <recommendedName>
        <fullName evidence="5">Transmembrane protein</fullName>
    </recommendedName>
</protein>
<proteinExistence type="predicted"/>
<dbReference type="PANTHER" id="PTHR36353">
    <property type="entry name" value="TRANSMEMBRANE PROTEIN"/>
    <property type="match status" value="1"/>
</dbReference>
<evidence type="ECO:0008006" key="5">
    <source>
        <dbReference type="Google" id="ProtNLM"/>
    </source>
</evidence>
<dbReference type="InterPro" id="IPR056715">
    <property type="entry name" value="DUF7813"/>
</dbReference>
<comment type="caution">
    <text evidence="3">The sequence shown here is derived from an EMBL/GenBank/DDBJ whole genome shotgun (WGS) entry which is preliminary data.</text>
</comment>
<evidence type="ECO:0000313" key="4">
    <source>
        <dbReference type="Proteomes" id="UP001177140"/>
    </source>
</evidence>
<accession>A0AA41SCH2</accession>
<dbReference type="EMBL" id="JAJJMA010118523">
    <property type="protein sequence ID" value="MCL7032018.1"/>
    <property type="molecule type" value="Genomic_DNA"/>
</dbReference>
<keyword evidence="2" id="KW-0812">Transmembrane</keyword>
<feature type="transmembrane region" description="Helical" evidence="2">
    <location>
        <begin position="260"/>
        <end position="278"/>
    </location>
</feature>
<gene>
    <name evidence="3" type="ORF">MKW94_003563</name>
</gene>
<dbReference type="Proteomes" id="UP001177140">
    <property type="component" value="Unassembled WGS sequence"/>
</dbReference>
<dbReference type="AlphaFoldDB" id="A0AA41SCH2"/>
<keyword evidence="2" id="KW-1133">Transmembrane helix</keyword>
<feature type="transmembrane region" description="Helical" evidence="2">
    <location>
        <begin position="434"/>
        <end position="457"/>
    </location>
</feature>
<keyword evidence="2" id="KW-0472">Membrane</keyword>
<keyword evidence="4" id="KW-1185">Reference proteome</keyword>